<dbReference type="InterPro" id="IPR019606">
    <property type="entry name" value="GerMN"/>
</dbReference>
<keyword evidence="5" id="KW-1185">Reference proteome</keyword>
<evidence type="ECO:0000313" key="5">
    <source>
        <dbReference type="Proteomes" id="UP001432209"/>
    </source>
</evidence>
<keyword evidence="2" id="KW-0732">Signal</keyword>
<feature type="signal peptide" evidence="2">
    <location>
        <begin position="1"/>
        <end position="22"/>
    </location>
</feature>
<dbReference type="RefSeq" id="WP_329076948.1">
    <property type="nucleotide sequence ID" value="NZ_CP109495.1"/>
</dbReference>
<feature type="region of interest" description="Disordered" evidence="1">
    <location>
        <begin position="131"/>
        <end position="176"/>
    </location>
</feature>
<evidence type="ECO:0000259" key="3">
    <source>
        <dbReference type="Pfam" id="PF10646"/>
    </source>
</evidence>
<accession>A0ABZ2A7R7</accession>
<feature type="domain" description="GerMN" evidence="3">
    <location>
        <begin position="45"/>
        <end position="131"/>
    </location>
</feature>
<sequence>MRRRAGALTVTAAALLCLSSGCGVPPSGVVEVGEPATGMTLSKAVYFLDTESSLHAVARPEIPDTNPVAAAVRELLAGPTPTESEYLTTALPPDLPQPEITVGTTTILIRFPTGTPRLTPAALHQLTCTTTLATRPTRPRPAPPSGAAAPQQTPPTIHITIPNTPPQPTPTPPACP</sequence>
<reference evidence="4" key="1">
    <citation type="submission" date="2022-10" db="EMBL/GenBank/DDBJ databases">
        <title>The complete genomes of actinobacterial strains from the NBC collection.</title>
        <authorList>
            <person name="Joergensen T.S."/>
            <person name="Alvarez Arevalo M."/>
            <person name="Sterndorff E.B."/>
            <person name="Faurdal D."/>
            <person name="Vuksanovic O."/>
            <person name="Mourched A.-S."/>
            <person name="Charusanti P."/>
            <person name="Shaw S."/>
            <person name="Blin K."/>
            <person name="Weber T."/>
        </authorList>
    </citation>
    <scope>NUCLEOTIDE SEQUENCE</scope>
    <source>
        <strain evidence="4">NBC_01432</strain>
    </source>
</reference>
<feature type="compositionally biased region" description="Low complexity" evidence="1">
    <location>
        <begin position="145"/>
        <end position="162"/>
    </location>
</feature>
<dbReference type="Proteomes" id="UP001432209">
    <property type="component" value="Chromosome"/>
</dbReference>
<evidence type="ECO:0000313" key="4">
    <source>
        <dbReference type="EMBL" id="WUX53345.1"/>
    </source>
</evidence>
<proteinExistence type="predicted"/>
<organism evidence="4 5">
    <name type="scientific">Streptomyces niveus</name>
    <name type="common">Streptomyces spheroides</name>
    <dbReference type="NCBI Taxonomy" id="193462"/>
    <lineage>
        <taxon>Bacteria</taxon>
        <taxon>Bacillati</taxon>
        <taxon>Actinomycetota</taxon>
        <taxon>Actinomycetes</taxon>
        <taxon>Kitasatosporales</taxon>
        <taxon>Streptomycetaceae</taxon>
        <taxon>Streptomyces</taxon>
    </lineage>
</organism>
<gene>
    <name evidence="4" type="ORF">OG442_18345</name>
</gene>
<evidence type="ECO:0000256" key="1">
    <source>
        <dbReference type="SAM" id="MobiDB-lite"/>
    </source>
</evidence>
<name>A0ABZ2A7R7_STRNV</name>
<dbReference type="EMBL" id="CP109495">
    <property type="protein sequence ID" value="WUX53345.1"/>
    <property type="molecule type" value="Genomic_DNA"/>
</dbReference>
<evidence type="ECO:0000256" key="2">
    <source>
        <dbReference type="SAM" id="SignalP"/>
    </source>
</evidence>
<protein>
    <submittedName>
        <fullName evidence="4">GerMN domain-containing protein</fullName>
    </submittedName>
</protein>
<feature type="compositionally biased region" description="Pro residues" evidence="1">
    <location>
        <begin position="163"/>
        <end position="176"/>
    </location>
</feature>
<dbReference type="PROSITE" id="PS51257">
    <property type="entry name" value="PROKAR_LIPOPROTEIN"/>
    <property type="match status" value="1"/>
</dbReference>
<feature type="chain" id="PRO_5045820615" evidence="2">
    <location>
        <begin position="23"/>
        <end position="176"/>
    </location>
</feature>
<dbReference type="Pfam" id="PF10646">
    <property type="entry name" value="Germane"/>
    <property type="match status" value="1"/>
</dbReference>